<sequence length="279" mass="31492">MMRINSVTMHRVSSLFLFLLPFFLSLARTRPRMFRCSETCRFSCVGTLPPALLFPLPRPPTLLSPDRCYGSVLRPSFIRPPRPSVRGRNFCPGGRTMYDLRRGHHDRPGNNSRYHPPRARCLDVDSLLANGGAITAIITRDCRESPGGESLELRIPLISRLEAYGGRVNGPYTASARGFPRPFPRLLPPDHVSSDHFSIELLTPDLLRSSADYPIVHVLPSTFLWPATIHESLLKVEGLKLELERASICPTKIVYILFVEVRPPEVSTTAFTYFRTPLR</sequence>
<proteinExistence type="predicted"/>
<feature type="chain" id="PRO_5043665762" evidence="1">
    <location>
        <begin position="30"/>
        <end position="279"/>
    </location>
</feature>
<gene>
    <name evidence="2" type="ORF">PUN28_019452</name>
</gene>
<organism evidence="2 3">
    <name type="scientific">Cardiocondyla obscurior</name>
    <dbReference type="NCBI Taxonomy" id="286306"/>
    <lineage>
        <taxon>Eukaryota</taxon>
        <taxon>Metazoa</taxon>
        <taxon>Ecdysozoa</taxon>
        <taxon>Arthropoda</taxon>
        <taxon>Hexapoda</taxon>
        <taxon>Insecta</taxon>
        <taxon>Pterygota</taxon>
        <taxon>Neoptera</taxon>
        <taxon>Endopterygota</taxon>
        <taxon>Hymenoptera</taxon>
        <taxon>Apocrita</taxon>
        <taxon>Aculeata</taxon>
        <taxon>Formicoidea</taxon>
        <taxon>Formicidae</taxon>
        <taxon>Myrmicinae</taxon>
        <taxon>Cardiocondyla</taxon>
    </lineage>
</organism>
<keyword evidence="3" id="KW-1185">Reference proteome</keyword>
<dbReference type="AlphaFoldDB" id="A0AAW2EAF8"/>
<dbReference type="Proteomes" id="UP001430953">
    <property type="component" value="Unassembled WGS sequence"/>
</dbReference>
<evidence type="ECO:0000313" key="2">
    <source>
        <dbReference type="EMBL" id="KAL0099970.1"/>
    </source>
</evidence>
<dbReference type="EMBL" id="JADYXP020000026">
    <property type="protein sequence ID" value="KAL0099970.1"/>
    <property type="molecule type" value="Genomic_DNA"/>
</dbReference>
<feature type="signal peptide" evidence="1">
    <location>
        <begin position="1"/>
        <end position="29"/>
    </location>
</feature>
<evidence type="ECO:0000256" key="1">
    <source>
        <dbReference type="SAM" id="SignalP"/>
    </source>
</evidence>
<name>A0AAW2EAF8_9HYME</name>
<protein>
    <submittedName>
        <fullName evidence="2">Uncharacterized protein</fullName>
    </submittedName>
</protein>
<accession>A0AAW2EAF8</accession>
<comment type="caution">
    <text evidence="2">The sequence shown here is derived from an EMBL/GenBank/DDBJ whole genome shotgun (WGS) entry which is preliminary data.</text>
</comment>
<keyword evidence="1" id="KW-0732">Signal</keyword>
<evidence type="ECO:0000313" key="3">
    <source>
        <dbReference type="Proteomes" id="UP001430953"/>
    </source>
</evidence>
<reference evidence="2 3" key="1">
    <citation type="submission" date="2023-03" db="EMBL/GenBank/DDBJ databases">
        <title>High recombination rates correlate with genetic variation in Cardiocondyla obscurior ants.</title>
        <authorList>
            <person name="Errbii M."/>
        </authorList>
    </citation>
    <scope>NUCLEOTIDE SEQUENCE [LARGE SCALE GENOMIC DNA]</scope>
    <source>
        <strain evidence="2">Alpha-2009</strain>
        <tissue evidence="2">Whole body</tissue>
    </source>
</reference>